<dbReference type="AlphaFoldDB" id="A0A8B6DZN1"/>
<proteinExistence type="predicted"/>
<keyword evidence="3" id="KW-1185">Reference proteome</keyword>
<protein>
    <recommendedName>
        <fullName evidence="4">ShKT domain-containing protein</fullName>
    </recommendedName>
</protein>
<reference evidence="2" key="1">
    <citation type="submission" date="2018-11" db="EMBL/GenBank/DDBJ databases">
        <authorList>
            <person name="Alioto T."/>
            <person name="Alioto T."/>
        </authorList>
    </citation>
    <scope>NUCLEOTIDE SEQUENCE</scope>
</reference>
<evidence type="ECO:0000256" key="1">
    <source>
        <dbReference type="SAM" id="SignalP"/>
    </source>
</evidence>
<feature type="chain" id="PRO_5033013044" description="ShKT domain-containing protein" evidence="1">
    <location>
        <begin position="22"/>
        <end position="153"/>
    </location>
</feature>
<accession>A0A8B6DZN1</accession>
<dbReference type="OrthoDB" id="10421883at2759"/>
<comment type="caution">
    <text evidence="2">The sequence shown here is derived from an EMBL/GenBank/DDBJ whole genome shotgun (WGS) entry which is preliminary data.</text>
</comment>
<keyword evidence="1" id="KW-0732">Signal</keyword>
<name>A0A8B6DZN1_MYTGA</name>
<dbReference type="Proteomes" id="UP000596742">
    <property type="component" value="Unassembled WGS sequence"/>
</dbReference>
<evidence type="ECO:0000313" key="2">
    <source>
        <dbReference type="EMBL" id="VDI26977.1"/>
    </source>
</evidence>
<evidence type="ECO:0000313" key="3">
    <source>
        <dbReference type="Proteomes" id="UP000596742"/>
    </source>
</evidence>
<dbReference type="EMBL" id="UYJE01004304">
    <property type="protein sequence ID" value="VDI26977.1"/>
    <property type="molecule type" value="Genomic_DNA"/>
</dbReference>
<feature type="signal peptide" evidence="1">
    <location>
        <begin position="1"/>
        <end position="21"/>
    </location>
</feature>
<organism evidence="2 3">
    <name type="scientific">Mytilus galloprovincialis</name>
    <name type="common">Mediterranean mussel</name>
    <dbReference type="NCBI Taxonomy" id="29158"/>
    <lineage>
        <taxon>Eukaryota</taxon>
        <taxon>Metazoa</taxon>
        <taxon>Spiralia</taxon>
        <taxon>Lophotrochozoa</taxon>
        <taxon>Mollusca</taxon>
        <taxon>Bivalvia</taxon>
        <taxon>Autobranchia</taxon>
        <taxon>Pteriomorphia</taxon>
        <taxon>Mytilida</taxon>
        <taxon>Mytiloidea</taxon>
        <taxon>Mytilidae</taxon>
        <taxon>Mytilinae</taxon>
        <taxon>Mytilus</taxon>
    </lineage>
</organism>
<evidence type="ECO:0008006" key="4">
    <source>
        <dbReference type="Google" id="ProtNLM"/>
    </source>
</evidence>
<gene>
    <name evidence="2" type="ORF">MGAL_10B087467</name>
</gene>
<sequence length="153" mass="16532">MESVFHSYLLLLPQAILCCRGNNYCASNTTSNGTVTTPTPGNTPIPVVGKRQQSFKDIFGTPCAMGCLTEYCNRELCENGTSATGCHLLKTPSSDNCVDIDTYGCILVISVALKNGESACAMPDIRNYFCPETCGVCQSPVITQGERFSFDLY</sequence>